<dbReference type="RefSeq" id="WP_343333118.1">
    <property type="nucleotide sequence ID" value="NZ_JAPOHD010000020.1"/>
</dbReference>
<evidence type="ECO:0000256" key="1">
    <source>
        <dbReference type="SAM" id="SignalP"/>
    </source>
</evidence>
<keyword evidence="3" id="KW-1185">Reference proteome</keyword>
<reference evidence="2" key="1">
    <citation type="submission" date="2022-11" db="EMBL/GenBank/DDBJ databases">
        <title>Marilongibacter aestuarii gen. nov., sp. nov., isolated from tidal flat sediment.</title>
        <authorList>
            <person name="Jiayan W."/>
        </authorList>
    </citation>
    <scope>NUCLEOTIDE SEQUENCE</scope>
    <source>
        <strain evidence="2">Z1-6</strain>
    </source>
</reference>
<gene>
    <name evidence="2" type="ORF">OU798_10545</name>
</gene>
<organism evidence="2 3">
    <name type="scientific">Draconibacterium aestuarii</name>
    <dbReference type="NCBI Taxonomy" id="2998507"/>
    <lineage>
        <taxon>Bacteria</taxon>
        <taxon>Pseudomonadati</taxon>
        <taxon>Bacteroidota</taxon>
        <taxon>Bacteroidia</taxon>
        <taxon>Marinilabiliales</taxon>
        <taxon>Prolixibacteraceae</taxon>
        <taxon>Draconibacterium</taxon>
    </lineage>
</organism>
<name>A0A9X3FD49_9BACT</name>
<accession>A0A9X3FD49</accession>
<feature type="signal peptide" evidence="1">
    <location>
        <begin position="1"/>
        <end position="19"/>
    </location>
</feature>
<keyword evidence="1" id="KW-0732">Signal</keyword>
<evidence type="ECO:0000313" key="2">
    <source>
        <dbReference type="EMBL" id="MCY1720785.1"/>
    </source>
</evidence>
<protein>
    <submittedName>
        <fullName evidence="2">Uncharacterized protein</fullName>
    </submittedName>
</protein>
<sequence length="245" mass="25761">MKNLLLILFLVPIAFSGWSQNSFTQGAGKTYNIRMNAGKETGATYVWMVTPEEGTSTNLGAVSGNSANVVWDGPAGYYTLSVQVNDGNGCLSEPITQEVEILAPGSLIFDAVYPNTTICSDLSGGVEGSDPANSESIFRIAYTGNANLTSAVVTIKNPDGDFIDLNGYVLSDQNNPGITTANDGADKEIDFVAADRWENSGTTNAVFEITLVSAKTADGAVLSAVPSADIKRTISVLTKPAIQFN</sequence>
<feature type="chain" id="PRO_5040872661" evidence="1">
    <location>
        <begin position="20"/>
        <end position="245"/>
    </location>
</feature>
<dbReference type="AlphaFoldDB" id="A0A9X3FD49"/>
<proteinExistence type="predicted"/>
<comment type="caution">
    <text evidence="2">The sequence shown here is derived from an EMBL/GenBank/DDBJ whole genome shotgun (WGS) entry which is preliminary data.</text>
</comment>
<evidence type="ECO:0000313" key="3">
    <source>
        <dbReference type="Proteomes" id="UP001145087"/>
    </source>
</evidence>
<dbReference type="EMBL" id="JAPOHD010000020">
    <property type="protein sequence ID" value="MCY1720785.1"/>
    <property type="molecule type" value="Genomic_DNA"/>
</dbReference>
<dbReference type="Proteomes" id="UP001145087">
    <property type="component" value="Unassembled WGS sequence"/>
</dbReference>